<dbReference type="Pfam" id="PF13482">
    <property type="entry name" value="RNase_H_2"/>
    <property type="match status" value="1"/>
</dbReference>
<sequence>MLSKTQHLVAHNGNGFDFPFITREFQRIGVPVPTFGPIDAMQEARWATPLGKLERKSTSTCELAALCHDIPRGSALHCLDPPAGAPMGT</sequence>
<dbReference type="InterPro" id="IPR036397">
    <property type="entry name" value="RNaseH_sf"/>
</dbReference>
<comment type="caution">
    <text evidence="2">The sequence shown here is derived from an EMBL/GenBank/DDBJ whole genome shotgun (WGS) entry which is preliminary data.</text>
</comment>
<gene>
    <name evidence="2" type="ORF">V4C55_37720</name>
</gene>
<proteinExistence type="predicted"/>
<dbReference type="RefSeq" id="WP_201661059.1">
    <property type="nucleotide sequence ID" value="NZ_CAJHCS010000044.1"/>
</dbReference>
<dbReference type="InterPro" id="IPR038720">
    <property type="entry name" value="YprB_RNase_H-like_dom"/>
</dbReference>
<dbReference type="EMBL" id="JAZHGC010000052">
    <property type="protein sequence ID" value="MEM5291475.1"/>
    <property type="molecule type" value="Genomic_DNA"/>
</dbReference>
<name>A0ABU9QQX2_9BURK</name>
<evidence type="ECO:0000259" key="1">
    <source>
        <dbReference type="Pfam" id="PF13482"/>
    </source>
</evidence>
<feature type="domain" description="YprB ribonuclease H-like" evidence="1">
    <location>
        <begin position="2"/>
        <end position="46"/>
    </location>
</feature>
<dbReference type="Gene3D" id="3.30.420.10">
    <property type="entry name" value="Ribonuclease H-like superfamily/Ribonuclease H"/>
    <property type="match status" value="1"/>
</dbReference>
<accession>A0ABU9QQX2</accession>
<evidence type="ECO:0000313" key="3">
    <source>
        <dbReference type="Proteomes" id="UP001494588"/>
    </source>
</evidence>
<reference evidence="2 3" key="1">
    <citation type="submission" date="2024-01" db="EMBL/GenBank/DDBJ databases">
        <title>The diversity of rhizobia nodulating Mimosa spp. in eleven states of Brazil covering several biomes is determined by host plant, location, and edaphic factors.</title>
        <authorList>
            <person name="Rouws L."/>
            <person name="Barauna A."/>
            <person name="Beukes C."/>
            <person name="De Faria S.M."/>
            <person name="Gross E."/>
            <person name="Dos Reis Junior F.B."/>
            <person name="Simon M."/>
            <person name="Maluk M."/>
            <person name="Odee D.W."/>
            <person name="Kenicer G."/>
            <person name="Young J.P.W."/>
            <person name="Reis V.M."/>
            <person name="Zilli J."/>
            <person name="James E.K."/>
        </authorList>
    </citation>
    <scope>NUCLEOTIDE SEQUENCE [LARGE SCALE GENOMIC DNA]</scope>
    <source>
        <strain evidence="2 3">JPY77</strain>
    </source>
</reference>
<dbReference type="InterPro" id="IPR012337">
    <property type="entry name" value="RNaseH-like_sf"/>
</dbReference>
<protein>
    <submittedName>
        <fullName evidence="2">Ribonuclease H-like domain-containing protein</fullName>
    </submittedName>
</protein>
<dbReference type="Proteomes" id="UP001494588">
    <property type="component" value="Unassembled WGS sequence"/>
</dbReference>
<organism evidence="2 3">
    <name type="scientific">Paraburkholderia sabiae</name>
    <dbReference type="NCBI Taxonomy" id="273251"/>
    <lineage>
        <taxon>Bacteria</taxon>
        <taxon>Pseudomonadati</taxon>
        <taxon>Pseudomonadota</taxon>
        <taxon>Betaproteobacteria</taxon>
        <taxon>Burkholderiales</taxon>
        <taxon>Burkholderiaceae</taxon>
        <taxon>Paraburkholderia</taxon>
    </lineage>
</organism>
<keyword evidence="3" id="KW-1185">Reference proteome</keyword>
<evidence type="ECO:0000313" key="2">
    <source>
        <dbReference type="EMBL" id="MEM5291475.1"/>
    </source>
</evidence>
<dbReference type="SUPFAM" id="SSF53098">
    <property type="entry name" value="Ribonuclease H-like"/>
    <property type="match status" value="1"/>
</dbReference>